<comment type="caution">
    <text evidence="1">The sequence shown here is derived from an EMBL/GenBank/DDBJ whole genome shotgun (WGS) entry which is preliminary data.</text>
</comment>
<dbReference type="AlphaFoldDB" id="A0A5S3YPB3"/>
<accession>A0A5S3YPB3</accession>
<sequence length="120" mass="13877">MIFYKKHDLEKLSSDWLVLPIMIKGNIPYIEVSLKNNDDQKESQFFVLDTGAPDYIYINSQLVENVSFPEKHFLGNMKHFEGASQIKTGRLPYFEFANTEFSDVTSHDVGHFSDDYGWGC</sequence>
<proteinExistence type="predicted"/>
<reference evidence="2" key="2">
    <citation type="submission" date="2019-06" db="EMBL/GenBank/DDBJ databases">
        <title>Co-occurence of chitin degradation, pigmentation and bioactivity in marine Pseudoalteromonas.</title>
        <authorList>
            <person name="Sonnenschein E.C."/>
            <person name="Bech P.K."/>
        </authorList>
    </citation>
    <scope>NUCLEOTIDE SEQUENCE [LARGE SCALE GENOMIC DNA]</scope>
    <source>
        <strain evidence="2">S1189</strain>
    </source>
</reference>
<protein>
    <submittedName>
        <fullName evidence="1">Uncharacterized protein</fullName>
    </submittedName>
</protein>
<evidence type="ECO:0000313" key="1">
    <source>
        <dbReference type="EMBL" id="TMP78270.1"/>
    </source>
</evidence>
<gene>
    <name evidence="1" type="ORF">CWB73_17110</name>
</gene>
<reference evidence="1 2" key="1">
    <citation type="submission" date="2017-12" db="EMBL/GenBank/DDBJ databases">
        <authorList>
            <person name="Paulsen S."/>
            <person name="Gram L.K."/>
        </authorList>
    </citation>
    <scope>NUCLEOTIDE SEQUENCE [LARGE SCALE GENOMIC DNA]</scope>
    <source>
        <strain evidence="1 2">S1189</strain>
    </source>
</reference>
<dbReference type="EMBL" id="PNCM01000042">
    <property type="protein sequence ID" value="TMP78270.1"/>
    <property type="molecule type" value="Genomic_DNA"/>
</dbReference>
<dbReference type="Proteomes" id="UP000307362">
    <property type="component" value="Unassembled WGS sequence"/>
</dbReference>
<dbReference type="OrthoDB" id="5421633at2"/>
<organism evidence="1 2">
    <name type="scientific">Pseudoalteromonas phenolica</name>
    <dbReference type="NCBI Taxonomy" id="161398"/>
    <lineage>
        <taxon>Bacteria</taxon>
        <taxon>Pseudomonadati</taxon>
        <taxon>Pseudomonadota</taxon>
        <taxon>Gammaproteobacteria</taxon>
        <taxon>Alteromonadales</taxon>
        <taxon>Pseudoalteromonadaceae</taxon>
        <taxon>Pseudoalteromonas</taxon>
    </lineage>
</organism>
<name>A0A5S3YPB3_9GAMM</name>
<evidence type="ECO:0000313" key="2">
    <source>
        <dbReference type="Proteomes" id="UP000307362"/>
    </source>
</evidence>